<dbReference type="GeneID" id="13284574"/>
<sequence length="1020" mass="113750">MGISRNRWMNFPLATQSHMQQIGQPRIRDDNTTIQESDKRNGSGQDGNISFPLPDAYPTRRHRAAQRISPPPLKRQRTDNDVPTANVVAPRPTELPARPCLTQDVVRRSLDGLPTFQQHELNRQQDRKGLWKYPHSLPNPPTTHGSGKDSVIGKARNSDAVVPRHSAVPRVTVKRACPVCKGSSATNYNQIFICQGCASPYHDSCRKPPLGDLVEPQHWRCSNCLSSNRARISTAPSAQRDSNIRHGDPSAATSNTYSKLSTCSNLDDDQTLVSLSSDAEPSPKWVNSFALPDRSSQPLLVQPGQQTEATSSVGDSRFACNTAEHGNASNHDNMSIWNILRGPNEARSSNSINRRDNSDYRTIPFTSLHASDYDFEQILNTPTQHSRASEVPDQPFDARLGNEREAQSNDDKLTARDRPHQPAAGITAMRIVLCVSCRTKRVFATCEDENIHCHTCRNRSLIAESGKLETPDTYHAASHNEACATQSPKDGLSSTSPAVFTSNPVKPWFHSNLINTKLKIKRKKIDHDVILSMENARWEPSLGRYESNDNFQANISGEILVRKQPSVEGPVPMLDTCVRVSKAHVMEKMEDPVPTEAHLKQPKNDSNSPPPIVMVRSCRTNDNDLSLESTNATDEEVHDAGDEDLQLKLTGTESTMALHAGSVSSDTWACSEQVVKHPRLKYVKLRHTARELAIIALSAADDSGLTAVEVINWIAKAFPLLRKGRASWETRVETKLSALPELFRSEISGTRDNTKRYSFVDASMRKRYRALYAKYWNVITTPVSEAGESSRTYVKSPSALNRKGQAQSIRVRKTASSRDDDPPVKPSLSCETLSATKATPVMPSEDLIAPFMPFERAVKRKPQVDLSILRDSKRETSYKAFLQAQPSSIEFMTEEEKAKKIAQIKARPSRKQFFGSDYRLGHVRRYGRQDIHDESDGAWIPPLRNMHTGDVKGNGKTTRTFEGPTLREVFDLPEHAIPMNDGQTELAFRDSTKINGRLPRSRQIYKVGKMFGGELTVRAS</sequence>
<keyword evidence="8" id="KW-1185">Reference proteome</keyword>
<evidence type="ECO:0000256" key="3">
    <source>
        <dbReference type="ARBA" id="ARBA00022833"/>
    </source>
</evidence>
<reference evidence="8" key="1">
    <citation type="journal article" date="2011" name="Nat. Commun.">
        <title>Effector diversification within compartments of the Leptosphaeria maculans genome affected by Repeat-Induced Point mutations.</title>
        <authorList>
            <person name="Rouxel T."/>
            <person name="Grandaubert J."/>
            <person name="Hane J.K."/>
            <person name="Hoede C."/>
            <person name="van de Wouw A.P."/>
            <person name="Couloux A."/>
            <person name="Dominguez V."/>
            <person name="Anthouard V."/>
            <person name="Bally P."/>
            <person name="Bourras S."/>
            <person name="Cozijnsen A.J."/>
            <person name="Ciuffetti L.M."/>
            <person name="Degrave A."/>
            <person name="Dilmaghani A."/>
            <person name="Duret L."/>
            <person name="Fudal I."/>
            <person name="Goodwin S.B."/>
            <person name="Gout L."/>
            <person name="Glaser N."/>
            <person name="Linglin J."/>
            <person name="Kema G.H.J."/>
            <person name="Lapalu N."/>
            <person name="Lawrence C.B."/>
            <person name="May K."/>
            <person name="Meyer M."/>
            <person name="Ollivier B."/>
            <person name="Poulain J."/>
            <person name="Schoch C.L."/>
            <person name="Simon A."/>
            <person name="Spatafora J.W."/>
            <person name="Stachowiak A."/>
            <person name="Turgeon B.G."/>
            <person name="Tyler B.M."/>
            <person name="Vincent D."/>
            <person name="Weissenbach J."/>
            <person name="Amselem J."/>
            <person name="Quesneville H."/>
            <person name="Oliver R.P."/>
            <person name="Wincker P."/>
            <person name="Balesdent M.-H."/>
            <person name="Howlett B.J."/>
        </authorList>
    </citation>
    <scope>NUCLEOTIDE SEQUENCE [LARGE SCALE GENOMIC DNA]</scope>
    <source>
        <strain evidence="8">JN3 / isolate v23.1.3 / race Av1-4-5-6-7-8</strain>
    </source>
</reference>
<feature type="region of interest" description="Disordered" evidence="5">
    <location>
        <begin position="937"/>
        <end position="959"/>
    </location>
</feature>
<dbReference type="InParanoid" id="E5R4Y1"/>
<dbReference type="Pfam" id="PF00628">
    <property type="entry name" value="PHD"/>
    <property type="match status" value="1"/>
</dbReference>
<dbReference type="SUPFAM" id="SSF57903">
    <property type="entry name" value="FYVE/PHD zinc finger"/>
    <property type="match status" value="1"/>
</dbReference>
<evidence type="ECO:0000256" key="2">
    <source>
        <dbReference type="ARBA" id="ARBA00022771"/>
    </source>
</evidence>
<dbReference type="InterPro" id="IPR011011">
    <property type="entry name" value="Znf_FYVE_PHD"/>
</dbReference>
<dbReference type="HOGENOM" id="CLU_017128_0_0_1"/>
<feature type="region of interest" description="Disordered" evidence="5">
    <location>
        <begin position="233"/>
        <end position="257"/>
    </location>
</feature>
<feature type="region of interest" description="Disordered" evidence="5">
    <location>
        <begin position="790"/>
        <end position="829"/>
    </location>
</feature>
<dbReference type="VEuPathDB" id="FungiDB:LEMA_P049600.1"/>
<dbReference type="GO" id="GO:0008270">
    <property type="term" value="F:zinc ion binding"/>
    <property type="evidence" value="ECO:0007669"/>
    <property type="project" value="UniProtKB-KW"/>
</dbReference>
<protein>
    <recommendedName>
        <fullName evidence="6">PHD-type domain-containing protein</fullName>
    </recommendedName>
</protein>
<feature type="domain" description="PHD-type" evidence="6">
    <location>
        <begin position="174"/>
        <end position="227"/>
    </location>
</feature>
<dbReference type="InterPro" id="IPR019786">
    <property type="entry name" value="Zinc_finger_PHD-type_CS"/>
</dbReference>
<organism evidence="8">
    <name type="scientific">Leptosphaeria maculans (strain JN3 / isolate v23.1.3 / race Av1-4-5-6-7-8)</name>
    <name type="common">Blackleg fungus</name>
    <name type="synonym">Phoma lingam</name>
    <dbReference type="NCBI Taxonomy" id="985895"/>
    <lineage>
        <taxon>Eukaryota</taxon>
        <taxon>Fungi</taxon>
        <taxon>Dikarya</taxon>
        <taxon>Ascomycota</taxon>
        <taxon>Pezizomycotina</taxon>
        <taxon>Dothideomycetes</taxon>
        <taxon>Pleosporomycetidae</taxon>
        <taxon>Pleosporales</taxon>
        <taxon>Pleosporineae</taxon>
        <taxon>Leptosphaeriaceae</taxon>
        <taxon>Plenodomus</taxon>
        <taxon>Plenodomus lingam/Leptosphaeria maculans species complex</taxon>
    </lineage>
</organism>
<gene>
    <name evidence="7" type="ORF">LEMA_P049600.1</name>
</gene>
<evidence type="ECO:0000256" key="4">
    <source>
        <dbReference type="PROSITE-ProRule" id="PRU00146"/>
    </source>
</evidence>
<evidence type="ECO:0000313" key="7">
    <source>
        <dbReference type="EMBL" id="CBX92254.1"/>
    </source>
</evidence>
<feature type="region of interest" description="Disordered" evidence="5">
    <location>
        <begin position="34"/>
        <end position="95"/>
    </location>
</feature>
<dbReference type="STRING" id="985895.E5R4Y1"/>
<feature type="compositionally biased region" description="Polar residues" evidence="5">
    <location>
        <begin position="790"/>
        <end position="808"/>
    </location>
</feature>
<evidence type="ECO:0000259" key="6">
    <source>
        <dbReference type="PROSITE" id="PS50016"/>
    </source>
</evidence>
<keyword evidence="3" id="KW-0862">Zinc</keyword>
<feature type="compositionally biased region" description="Basic and acidic residues" evidence="5">
    <location>
        <begin position="591"/>
        <end position="603"/>
    </location>
</feature>
<dbReference type="RefSeq" id="XP_003835619.1">
    <property type="nucleotide sequence ID" value="XM_003835571.1"/>
</dbReference>
<proteinExistence type="predicted"/>
<dbReference type="OrthoDB" id="5431456at2759"/>
<evidence type="ECO:0000256" key="1">
    <source>
        <dbReference type="ARBA" id="ARBA00022723"/>
    </source>
</evidence>
<evidence type="ECO:0000256" key="5">
    <source>
        <dbReference type="SAM" id="MobiDB-lite"/>
    </source>
</evidence>
<dbReference type="EMBL" id="FP929083">
    <property type="protein sequence ID" value="CBX92254.1"/>
    <property type="molecule type" value="Genomic_DNA"/>
</dbReference>
<dbReference type="PROSITE" id="PS50016">
    <property type="entry name" value="ZF_PHD_2"/>
    <property type="match status" value="1"/>
</dbReference>
<dbReference type="InterPro" id="IPR001965">
    <property type="entry name" value="Znf_PHD"/>
</dbReference>
<dbReference type="InterPro" id="IPR013083">
    <property type="entry name" value="Znf_RING/FYVE/PHD"/>
</dbReference>
<feature type="region of interest" description="Disordered" evidence="5">
    <location>
        <begin position="591"/>
        <end position="612"/>
    </location>
</feature>
<dbReference type="eggNOG" id="ENOG502TJEF">
    <property type="taxonomic scope" value="Eukaryota"/>
</dbReference>
<dbReference type="OMA" id="HDSCRKP"/>
<dbReference type="InterPro" id="IPR019787">
    <property type="entry name" value="Znf_PHD-finger"/>
</dbReference>
<dbReference type="Gene3D" id="3.30.40.10">
    <property type="entry name" value="Zinc/RING finger domain, C3HC4 (zinc finger)"/>
    <property type="match status" value="1"/>
</dbReference>
<dbReference type="PROSITE" id="PS01359">
    <property type="entry name" value="ZF_PHD_1"/>
    <property type="match status" value="1"/>
</dbReference>
<evidence type="ECO:0000313" key="8">
    <source>
        <dbReference type="Proteomes" id="UP000002668"/>
    </source>
</evidence>
<accession>E5R4Y1</accession>
<dbReference type="Proteomes" id="UP000002668">
    <property type="component" value="Genome"/>
</dbReference>
<name>E5R4Y1_LEPMJ</name>
<keyword evidence="1" id="KW-0479">Metal-binding</keyword>
<dbReference type="SMART" id="SM00249">
    <property type="entry name" value="PHD"/>
    <property type="match status" value="1"/>
</dbReference>
<dbReference type="AlphaFoldDB" id="E5R4Y1"/>
<keyword evidence="2 4" id="KW-0863">Zinc-finger</keyword>